<dbReference type="Gene3D" id="3.40.50.720">
    <property type="entry name" value="NAD(P)-binding Rossmann-like Domain"/>
    <property type="match status" value="1"/>
</dbReference>
<dbReference type="HOGENOM" id="CLU_071330_3_0_1"/>
<comment type="caution">
    <text evidence="8">The sequence shown here is derived from an EMBL/GenBank/DDBJ whole genome shotgun (WGS) entry which is preliminary data.</text>
</comment>
<evidence type="ECO:0000313" key="9">
    <source>
        <dbReference type="Proteomes" id="UP000031186"/>
    </source>
</evidence>
<comment type="subcellular location">
    <subcellularLocation>
        <location evidence="1">Mitochondrion outer membrane</location>
        <topology evidence="1">Peripheral membrane protein</topology>
    </subcellularLocation>
</comment>
<reference evidence="8 9" key="1">
    <citation type="journal article" date="2014" name="Proc. Natl. Acad. Sci. U.S.A.">
        <title>Trajectory and genomic determinants of fungal-pathogen speciation and host adaptation.</title>
        <authorList>
            <person name="Hu X."/>
            <person name="Xiao G."/>
            <person name="Zheng P."/>
            <person name="Shang Y."/>
            <person name="Su Y."/>
            <person name="Zhang X."/>
            <person name="Liu X."/>
            <person name="Zhan S."/>
            <person name="St Leger R.J."/>
            <person name="Wang C."/>
        </authorList>
    </citation>
    <scope>NUCLEOTIDE SEQUENCE [LARGE SCALE GENOMIC DNA]</scope>
    <source>
        <strain evidence="8 9">ARSEF 549</strain>
    </source>
</reference>
<dbReference type="GO" id="GO:0051170">
    <property type="term" value="P:import into nucleus"/>
    <property type="evidence" value="ECO:0007669"/>
    <property type="project" value="TreeGrafter"/>
</dbReference>
<accession>A0A0B4GH27</accession>
<proteinExistence type="inferred from homology"/>
<evidence type="ECO:0000256" key="4">
    <source>
        <dbReference type="ARBA" id="ARBA00022946"/>
    </source>
</evidence>
<feature type="non-terminal residue" evidence="8">
    <location>
        <position position="1"/>
    </location>
</feature>
<dbReference type="FunFam" id="3.40.50.720:FF:000366">
    <property type="entry name" value="Protein FMP52, mitochondrial"/>
    <property type="match status" value="1"/>
</dbReference>
<dbReference type="SUPFAM" id="SSF51735">
    <property type="entry name" value="NAD(P)-binding Rossmann-fold domains"/>
    <property type="match status" value="1"/>
</dbReference>
<keyword evidence="5" id="KW-0496">Mitochondrion</keyword>
<evidence type="ECO:0000256" key="5">
    <source>
        <dbReference type="ARBA" id="ARBA00023128"/>
    </source>
</evidence>
<evidence type="ECO:0000256" key="3">
    <source>
        <dbReference type="ARBA" id="ARBA00022787"/>
    </source>
</evidence>
<evidence type="ECO:0000256" key="2">
    <source>
        <dbReference type="ARBA" id="ARBA00006617"/>
    </source>
</evidence>
<keyword evidence="9" id="KW-1185">Reference proteome</keyword>
<dbReference type="InterPro" id="IPR036291">
    <property type="entry name" value="NAD(P)-bd_dom_sf"/>
</dbReference>
<sequence>MSAAVIGSTGLVGSHILSNLLAGDIYKPVHTITRRAPKPSSPNLSSIVDADTTKWAAALTGLSPAPAAVFSALGTTRAQAGGLENQRKIDHDLNIELAKAAKEAGVATFVFISSAGSDGLLSGWAPYSKMKKGVEDAVRELGFGHAIILRPGMILGERETRRAAEGFAQAAVRGLGKLSSGFQDALGQDADAIARAAVRAAQLAGENKAPDKFWIIGGHEILKLARAEKEEPKAAESSK</sequence>
<evidence type="ECO:0000313" key="8">
    <source>
        <dbReference type="EMBL" id="KID67569.1"/>
    </source>
</evidence>
<dbReference type="EMBL" id="AZNF01000004">
    <property type="protein sequence ID" value="KID67569.1"/>
    <property type="molecule type" value="Genomic_DNA"/>
</dbReference>
<protein>
    <submittedName>
        <fullName evidence="8">NAD dependent epimerase/dehydratase family protein</fullName>
    </submittedName>
</protein>
<organism evidence="8 9">
    <name type="scientific">Metarhizium anisopliae (strain ARSEF 549)</name>
    <dbReference type="NCBI Taxonomy" id="3151832"/>
    <lineage>
        <taxon>Eukaryota</taxon>
        <taxon>Fungi</taxon>
        <taxon>Dikarya</taxon>
        <taxon>Ascomycota</taxon>
        <taxon>Pezizomycotina</taxon>
        <taxon>Sordariomycetes</taxon>
        <taxon>Hypocreomycetidae</taxon>
        <taxon>Hypocreales</taxon>
        <taxon>Clavicipitaceae</taxon>
        <taxon>Metarhizium</taxon>
    </lineage>
</organism>
<keyword evidence="4" id="KW-0809">Transit peptide</keyword>
<dbReference type="Proteomes" id="UP000031186">
    <property type="component" value="Unassembled WGS sequence"/>
</dbReference>
<dbReference type="Pfam" id="PF13460">
    <property type="entry name" value="NAD_binding_10"/>
    <property type="match status" value="1"/>
</dbReference>
<dbReference type="PANTHER" id="PTHR14097">
    <property type="entry name" value="OXIDOREDUCTASE HTATIP2"/>
    <property type="match status" value="1"/>
</dbReference>
<evidence type="ECO:0000256" key="1">
    <source>
        <dbReference type="ARBA" id="ARBA00004450"/>
    </source>
</evidence>
<dbReference type="InterPro" id="IPR016040">
    <property type="entry name" value="NAD(P)-bd_dom"/>
</dbReference>
<evidence type="ECO:0000259" key="7">
    <source>
        <dbReference type="Pfam" id="PF13460"/>
    </source>
</evidence>
<keyword evidence="3" id="KW-1000">Mitochondrion outer membrane</keyword>
<dbReference type="VEuPathDB" id="FungiDB:MAN_04327"/>
<name>A0A0B4GH27_METAF</name>
<dbReference type="GO" id="GO:0005741">
    <property type="term" value="C:mitochondrial outer membrane"/>
    <property type="evidence" value="ECO:0007669"/>
    <property type="project" value="UniProtKB-SubCell"/>
</dbReference>
<evidence type="ECO:0000256" key="6">
    <source>
        <dbReference type="ARBA" id="ARBA00023136"/>
    </source>
</evidence>
<feature type="domain" description="NAD(P)-binding" evidence="7">
    <location>
        <begin position="7"/>
        <end position="163"/>
    </location>
</feature>
<dbReference type="AlphaFoldDB" id="A0A0B4GH27"/>
<dbReference type="PANTHER" id="PTHR14097:SF7">
    <property type="entry name" value="OXIDOREDUCTASE HTATIP2"/>
    <property type="match status" value="1"/>
</dbReference>
<dbReference type="OrthoDB" id="430436at2759"/>
<comment type="similarity">
    <text evidence="2">Belongs to the FMP52 family.</text>
</comment>
<gene>
    <name evidence="8" type="ORF">MAN_04327</name>
</gene>
<keyword evidence="6" id="KW-0472">Membrane</keyword>